<evidence type="ECO:0000256" key="3">
    <source>
        <dbReference type="ARBA" id="ARBA00022989"/>
    </source>
</evidence>
<keyword evidence="4" id="KW-0297">G-protein coupled receptor</keyword>
<feature type="domain" description="G-protein coupled receptors family 1 profile" evidence="9">
    <location>
        <begin position="181"/>
        <end position="427"/>
    </location>
</feature>
<dbReference type="RefSeq" id="XP_015261929.1">
    <property type="nucleotide sequence ID" value="XM_015406443.1"/>
</dbReference>
<feature type="transmembrane region" description="Helical" evidence="8">
    <location>
        <begin position="345"/>
        <end position="365"/>
    </location>
</feature>
<dbReference type="PANTHER" id="PTHR48002">
    <property type="entry name" value="OLFACTORY RECEPTOR"/>
    <property type="match status" value="1"/>
</dbReference>
<reference evidence="11" key="1">
    <citation type="submission" date="2025-08" db="UniProtKB">
        <authorList>
            <consortium name="RefSeq"/>
        </authorList>
    </citation>
    <scope>IDENTIFICATION</scope>
</reference>
<feature type="transmembrane region" description="Helical" evidence="8">
    <location>
        <begin position="239"/>
        <end position="260"/>
    </location>
</feature>
<dbReference type="InterPro" id="IPR050427">
    <property type="entry name" value="Olfactory_Receptors"/>
</dbReference>
<feature type="transmembrane region" description="Helical" evidence="8">
    <location>
        <begin position="377"/>
        <end position="398"/>
    </location>
</feature>
<dbReference type="CDD" id="cd15936">
    <property type="entry name" value="7tmA_OR4D-like"/>
    <property type="match status" value="1"/>
</dbReference>
<name>A0ABM1JKE2_GEKJA</name>
<sequence length="454" mass="51611">MCAKEYLISDNDRKIHYETRVQVSIQECVHCIPDSYSDLHLRKIPSRSVCLPSSSSAAASIYTLENHSENSQAVIVGFVNGGRIPEDWKQAIIIPFYKKGRRDDPANYRPISLLSIIGKLYTSHLLDKLKCWIEQEDILVLEQGSFSRKREFILLGFSQNPRVQTILFLLFLTIYIITWLGNLTIIITVIFMPQFHTPMYFLLANLAVIDISDSTVTAIKMLWDLITHRNTISYRWCIAQIFFFHFTGGAVAFFLIGMAVDRYIAIYRPLQYLLIMHPGVCVGLVAGAWLGGFAHSIIQVALILQLPFCGPNILDNFFCDVPQLIKLACTDAYITELLMVSNSGFLLTLIFCVLLVSYTVILIKIRTHITEGKHKALSTCAAQIIVTSLIFIPGMFIYGRPFRVFPGDKIASVCYTLITPMLNPMIFTLRNREMKDAVRKLIRKMLSFPIKESK</sequence>
<proteinExistence type="predicted"/>
<evidence type="ECO:0000259" key="9">
    <source>
        <dbReference type="PROSITE" id="PS50262"/>
    </source>
</evidence>
<feature type="transmembrane region" description="Helical" evidence="8">
    <location>
        <begin position="272"/>
        <end position="298"/>
    </location>
</feature>
<dbReference type="InterPro" id="IPR017452">
    <property type="entry name" value="GPCR_Rhodpsn_7TM"/>
</dbReference>
<protein>
    <submittedName>
        <fullName evidence="11">Olfactory receptor 4D1-like</fullName>
    </submittedName>
</protein>
<keyword evidence="6" id="KW-0675">Receptor</keyword>
<evidence type="ECO:0000256" key="5">
    <source>
        <dbReference type="ARBA" id="ARBA00023136"/>
    </source>
</evidence>
<evidence type="ECO:0000256" key="2">
    <source>
        <dbReference type="ARBA" id="ARBA00022692"/>
    </source>
</evidence>
<comment type="subcellular location">
    <subcellularLocation>
        <location evidence="1">Membrane</location>
        <topology evidence="1">Multi-pass membrane protein</topology>
    </subcellularLocation>
</comment>
<dbReference type="Gene3D" id="1.20.1070.10">
    <property type="entry name" value="Rhodopsin 7-helix transmembrane proteins"/>
    <property type="match status" value="1"/>
</dbReference>
<dbReference type="PRINTS" id="PR00245">
    <property type="entry name" value="OLFACTORYR"/>
</dbReference>
<gene>
    <name evidence="11" type="primary">LOC107106312</name>
</gene>
<dbReference type="SUPFAM" id="SSF81321">
    <property type="entry name" value="Family A G protein-coupled receptor-like"/>
    <property type="match status" value="1"/>
</dbReference>
<feature type="transmembrane region" description="Helical" evidence="8">
    <location>
        <begin position="410"/>
        <end position="429"/>
    </location>
</feature>
<dbReference type="Proteomes" id="UP000694871">
    <property type="component" value="Unplaced"/>
</dbReference>
<accession>A0ABM1JKE2</accession>
<evidence type="ECO:0000256" key="1">
    <source>
        <dbReference type="ARBA" id="ARBA00004141"/>
    </source>
</evidence>
<keyword evidence="3 8" id="KW-1133">Transmembrane helix</keyword>
<dbReference type="GeneID" id="107106312"/>
<dbReference type="InterPro" id="IPR000276">
    <property type="entry name" value="GPCR_Rhodpsn"/>
</dbReference>
<evidence type="ECO:0000256" key="8">
    <source>
        <dbReference type="SAM" id="Phobius"/>
    </source>
</evidence>
<dbReference type="Pfam" id="PF13853">
    <property type="entry name" value="7tm_4"/>
    <property type="match status" value="1"/>
</dbReference>
<evidence type="ECO:0000256" key="7">
    <source>
        <dbReference type="ARBA" id="ARBA00023224"/>
    </source>
</evidence>
<feature type="transmembrane region" description="Helical" evidence="8">
    <location>
        <begin position="166"/>
        <end position="192"/>
    </location>
</feature>
<keyword evidence="2 8" id="KW-0812">Transmembrane</keyword>
<keyword evidence="7" id="KW-0807">Transducer</keyword>
<keyword evidence="10" id="KW-1185">Reference proteome</keyword>
<keyword evidence="5 8" id="KW-0472">Membrane</keyword>
<dbReference type="PROSITE" id="PS50262">
    <property type="entry name" value="G_PROTEIN_RECEP_F1_2"/>
    <property type="match status" value="1"/>
</dbReference>
<dbReference type="PRINTS" id="PR00237">
    <property type="entry name" value="GPCRRHODOPSN"/>
</dbReference>
<evidence type="ECO:0000313" key="11">
    <source>
        <dbReference type="RefSeq" id="XP_015261929.1"/>
    </source>
</evidence>
<evidence type="ECO:0000256" key="6">
    <source>
        <dbReference type="ARBA" id="ARBA00023170"/>
    </source>
</evidence>
<evidence type="ECO:0000256" key="4">
    <source>
        <dbReference type="ARBA" id="ARBA00023040"/>
    </source>
</evidence>
<evidence type="ECO:0000313" key="10">
    <source>
        <dbReference type="Proteomes" id="UP000694871"/>
    </source>
</evidence>
<organism evidence="10 11">
    <name type="scientific">Gekko japonicus</name>
    <name type="common">Schlegel's Japanese gecko</name>
    <dbReference type="NCBI Taxonomy" id="146911"/>
    <lineage>
        <taxon>Eukaryota</taxon>
        <taxon>Metazoa</taxon>
        <taxon>Chordata</taxon>
        <taxon>Craniata</taxon>
        <taxon>Vertebrata</taxon>
        <taxon>Euteleostomi</taxon>
        <taxon>Lepidosauria</taxon>
        <taxon>Squamata</taxon>
        <taxon>Bifurcata</taxon>
        <taxon>Gekkota</taxon>
        <taxon>Gekkonidae</taxon>
        <taxon>Gekkoninae</taxon>
        <taxon>Gekko</taxon>
    </lineage>
</organism>
<dbReference type="InterPro" id="IPR000725">
    <property type="entry name" value="Olfact_rcpt"/>
</dbReference>